<protein>
    <recommendedName>
        <fullName evidence="3">Lipoprotein</fullName>
    </recommendedName>
</protein>
<evidence type="ECO:0000313" key="2">
    <source>
        <dbReference type="Proteomes" id="UP000680116"/>
    </source>
</evidence>
<keyword evidence="2" id="KW-1185">Reference proteome</keyword>
<accession>A0ABM8UH10</accession>
<gene>
    <name evidence="1" type="ORF">LYB30171_01989</name>
</gene>
<reference evidence="1 2" key="1">
    <citation type="submission" date="2021-04" db="EMBL/GenBank/DDBJ databases">
        <authorList>
            <person name="Rodrigo-Torres L."/>
            <person name="Arahal R. D."/>
            <person name="Lucena T."/>
        </authorList>
    </citation>
    <scope>NUCLEOTIDE SEQUENCE [LARGE SCALE GENOMIC DNA]</scope>
    <source>
        <strain evidence="1 2">CECT 30171</strain>
    </source>
</reference>
<sequence>MRIGLLVVGLAILPATGGCTQPAGMYQTAQVRLVDSRPCFAVADNDEPRRTPPVLTAISVDRFTGADWTNVWRWITPVEPSVTLVPDQCIPFGSALVAGGSSNVVATLQPGERYGVSINSQIVNPESDGDPTVGRIYSQYFCLQSSSNGGLTVIEVPRVRGELKWEVCGPPAAGESDAGERVLREQDRLLPTMVSD</sequence>
<organism evidence="1 2">
    <name type="scientific">Novilysobacter luteus</name>
    <dbReference type="NCBI Taxonomy" id="2822368"/>
    <lineage>
        <taxon>Bacteria</taxon>
        <taxon>Pseudomonadati</taxon>
        <taxon>Pseudomonadota</taxon>
        <taxon>Gammaproteobacteria</taxon>
        <taxon>Lysobacterales</taxon>
        <taxon>Lysobacteraceae</taxon>
        <taxon>Novilysobacter</taxon>
    </lineage>
</organism>
<dbReference type="RefSeq" id="WP_215218532.1">
    <property type="nucleotide sequence ID" value="NZ_OU015430.1"/>
</dbReference>
<proteinExistence type="predicted"/>
<dbReference type="PROSITE" id="PS51257">
    <property type="entry name" value="PROKAR_LIPOPROTEIN"/>
    <property type="match status" value="1"/>
</dbReference>
<evidence type="ECO:0000313" key="1">
    <source>
        <dbReference type="EMBL" id="CAG4975696.1"/>
    </source>
</evidence>
<dbReference type="Proteomes" id="UP000680116">
    <property type="component" value="Chromosome"/>
</dbReference>
<dbReference type="EMBL" id="OU015430">
    <property type="protein sequence ID" value="CAG4975696.1"/>
    <property type="molecule type" value="Genomic_DNA"/>
</dbReference>
<evidence type="ECO:0008006" key="3">
    <source>
        <dbReference type="Google" id="ProtNLM"/>
    </source>
</evidence>
<name>A0ABM8UH10_9GAMM</name>